<dbReference type="Proteomes" id="UP000009236">
    <property type="component" value="Chromosome"/>
</dbReference>
<keyword evidence="2" id="KW-1185">Reference proteome</keyword>
<dbReference type="AlphaFoldDB" id="F6FUB5"/>
<dbReference type="InterPro" id="IPR003718">
    <property type="entry name" value="OsmC/Ohr_fam"/>
</dbReference>
<evidence type="ECO:0000313" key="2">
    <source>
        <dbReference type="Proteomes" id="UP000009236"/>
    </source>
</evidence>
<dbReference type="eggNOG" id="COG1764">
    <property type="taxonomic scope" value="Bacteria"/>
</dbReference>
<dbReference type="Gene3D" id="3.30.300.20">
    <property type="match status" value="1"/>
</dbReference>
<dbReference type="InterPro" id="IPR015946">
    <property type="entry name" value="KH_dom-like_a/b"/>
</dbReference>
<organism evidence="2">
    <name type="scientific">Isoptericola variabilis (strain 225)</name>
    <dbReference type="NCBI Taxonomy" id="743718"/>
    <lineage>
        <taxon>Bacteria</taxon>
        <taxon>Bacillati</taxon>
        <taxon>Actinomycetota</taxon>
        <taxon>Actinomycetes</taxon>
        <taxon>Micrococcales</taxon>
        <taxon>Promicromonosporaceae</taxon>
        <taxon>Isoptericola</taxon>
    </lineage>
</organism>
<dbReference type="Pfam" id="PF02566">
    <property type="entry name" value="OsmC"/>
    <property type="match status" value="1"/>
</dbReference>
<proteinExistence type="predicted"/>
<dbReference type="InterPro" id="IPR036102">
    <property type="entry name" value="OsmC/Ohrsf"/>
</dbReference>
<reference evidence="1 2" key="1">
    <citation type="submission" date="2011-05" db="EMBL/GenBank/DDBJ databases">
        <title>Complete sequence of Isoptericola variabilis 225.</title>
        <authorList>
            <consortium name="US DOE Joint Genome Institute"/>
            <person name="Lucas S."/>
            <person name="Han J."/>
            <person name="Lapidus A."/>
            <person name="Cheng J.-F."/>
            <person name="Goodwin L."/>
            <person name="Pitluck S."/>
            <person name="Peters L."/>
            <person name="Mikhailova N."/>
            <person name="Zeytun A."/>
            <person name="Han C."/>
            <person name="Tapia R."/>
            <person name="Land M."/>
            <person name="Hauser L."/>
            <person name="Kyrpides N."/>
            <person name="Ivanova N."/>
            <person name="Pagani I."/>
            <person name="Siebers A."/>
            <person name="Allgaier M."/>
            <person name="Thelen M."/>
            <person name="Hugenholtz P."/>
            <person name="Gladden J."/>
            <person name="Woyke T."/>
        </authorList>
    </citation>
    <scope>NUCLEOTIDE SEQUENCE [LARGE SCALE GENOMIC DNA]</scope>
    <source>
        <strain evidence="2">225</strain>
    </source>
</reference>
<dbReference type="EMBL" id="CP002810">
    <property type="protein sequence ID" value="AEG44243.1"/>
    <property type="molecule type" value="Genomic_DNA"/>
</dbReference>
<dbReference type="SUPFAM" id="SSF82784">
    <property type="entry name" value="OsmC-like"/>
    <property type="match status" value="1"/>
</dbReference>
<protein>
    <submittedName>
        <fullName evidence="1">OsmC family protein</fullName>
    </submittedName>
</protein>
<dbReference type="KEGG" id="iva:Isova_1482"/>
<name>F6FUB5_ISOV2</name>
<sequence length="171" mass="18372">MGAHHAYAVTVTWPVGQPSGEPGTPVGTTSYTAYPRDHEVRIAGKPALPGSADPAYRGDRTRYNPEELFVASLAQCHMLWFLHLAAESGVVVREYTDDATGTMRVEARGEGSFTDVTLHPRVVADPGPRVDDESLAALHHKAHAMCFIARSVNFPVLVEPAPVRTTVVSAG</sequence>
<evidence type="ECO:0000313" key="1">
    <source>
        <dbReference type="EMBL" id="AEG44243.1"/>
    </source>
</evidence>
<gene>
    <name evidence="1" type="ordered locus">Isova_1482</name>
</gene>
<accession>F6FUB5</accession>
<dbReference type="RefSeq" id="WP_013838635.1">
    <property type="nucleotide sequence ID" value="NC_015588.1"/>
</dbReference>
<dbReference type="PANTHER" id="PTHR42830">
    <property type="entry name" value="OSMOTICALLY INDUCIBLE FAMILY PROTEIN"/>
    <property type="match status" value="1"/>
</dbReference>
<dbReference type="STRING" id="743718.Isova_1482"/>
<dbReference type="HOGENOM" id="CLU_105860_1_0_11"/>
<dbReference type="PANTHER" id="PTHR42830:SF2">
    <property type="entry name" value="OSMC_OHR FAMILY PROTEIN"/>
    <property type="match status" value="1"/>
</dbReference>
<dbReference type="InterPro" id="IPR052707">
    <property type="entry name" value="OsmC_Ohr_Peroxiredoxin"/>
</dbReference>